<protein>
    <submittedName>
        <fullName evidence="2">Uncharacterized protein</fullName>
    </submittedName>
</protein>
<dbReference type="EMBL" id="CP071868">
    <property type="protein sequence ID" value="QTE28414.1"/>
    <property type="molecule type" value="Genomic_DNA"/>
</dbReference>
<dbReference type="RefSeq" id="WP_227422649.1">
    <property type="nucleotide sequence ID" value="NZ_CP071868.1"/>
</dbReference>
<evidence type="ECO:0000313" key="2">
    <source>
        <dbReference type="EMBL" id="QTE28414.1"/>
    </source>
</evidence>
<name>A0A8A4Z978_9MICO</name>
<gene>
    <name evidence="2" type="ORF">J4E96_13635</name>
</gene>
<dbReference type="AlphaFoldDB" id="A0A8A4Z978"/>
<proteinExistence type="predicted"/>
<sequence length="237" mass="24938">MLRQNLPPDYMPVLSRGRHRKPARGACFMEFASFLAGEKWSDHPACTHPLLATLARNVNDQMSDEGRQRLLQLVPSVVGLTSTDPEVDIRLAMLCAMQALPYVAADTQRVLAVGILSAERQLALREGRGPSDLTPAGAAALASAPHATSWARSFSFGIEPSSGAFHDSGAPSIVCCAILGLAAAAVPDRDELLRQLLTSGIALVESMSTVDAASAAPTAPAVPSDDVAAPRRRFASA</sequence>
<keyword evidence="3" id="KW-1185">Reference proteome</keyword>
<evidence type="ECO:0000313" key="3">
    <source>
        <dbReference type="Proteomes" id="UP000663937"/>
    </source>
</evidence>
<reference evidence="2" key="1">
    <citation type="submission" date="2021-03" db="EMBL/GenBank/DDBJ databases">
        <title>Pengzhenrongella sicca gen. nov., sp. nov., a new member of suborder Micrococcineae isolated from High-Arctic tundra soil.</title>
        <authorList>
            <person name="Peng F."/>
        </authorList>
    </citation>
    <scope>NUCLEOTIDE SEQUENCE</scope>
    <source>
        <strain evidence="2">LRZ-2</strain>
    </source>
</reference>
<evidence type="ECO:0000256" key="1">
    <source>
        <dbReference type="SAM" id="MobiDB-lite"/>
    </source>
</evidence>
<dbReference type="Proteomes" id="UP000663937">
    <property type="component" value="Chromosome"/>
</dbReference>
<feature type="compositionally biased region" description="Low complexity" evidence="1">
    <location>
        <begin position="215"/>
        <end position="227"/>
    </location>
</feature>
<dbReference type="KEGG" id="psic:J4E96_13635"/>
<accession>A0A8A4Z978</accession>
<organism evidence="2 3">
    <name type="scientific">Pengzhenrongella sicca</name>
    <dbReference type="NCBI Taxonomy" id="2819238"/>
    <lineage>
        <taxon>Bacteria</taxon>
        <taxon>Bacillati</taxon>
        <taxon>Actinomycetota</taxon>
        <taxon>Actinomycetes</taxon>
        <taxon>Micrococcales</taxon>
        <taxon>Pengzhenrongella</taxon>
    </lineage>
</organism>
<feature type="region of interest" description="Disordered" evidence="1">
    <location>
        <begin position="215"/>
        <end position="237"/>
    </location>
</feature>